<dbReference type="EMBL" id="BMAW01044717">
    <property type="protein sequence ID" value="GFS46064.1"/>
    <property type="molecule type" value="Genomic_DNA"/>
</dbReference>
<protein>
    <submittedName>
        <fullName evidence="2">Uncharacterized protein</fullName>
    </submittedName>
</protein>
<gene>
    <name evidence="2" type="ORF">NPIL_30031</name>
    <name evidence="1" type="ORF">NPIL_323891</name>
</gene>
<evidence type="ECO:0000313" key="2">
    <source>
        <dbReference type="EMBL" id="GFT38901.1"/>
    </source>
</evidence>
<proteinExistence type="predicted"/>
<evidence type="ECO:0000313" key="3">
    <source>
        <dbReference type="Proteomes" id="UP000887013"/>
    </source>
</evidence>
<sequence>MENVGFLDVKFRKVDIPLSFSSEEECKSYILKMGRFLFDIPYEKLDEFVKLSLEVLKEILDCNEDGSMQYTTYKISLLAFKPCSRRVSENETG</sequence>
<reference evidence="2" key="1">
    <citation type="submission" date="2020-08" db="EMBL/GenBank/DDBJ databases">
        <title>Multicomponent nature underlies the extraordinary mechanical properties of spider dragline silk.</title>
        <authorList>
            <person name="Kono N."/>
            <person name="Nakamura H."/>
            <person name="Mori M."/>
            <person name="Yoshida Y."/>
            <person name="Ohtoshi R."/>
            <person name="Malay A.D."/>
            <person name="Moran D.A.P."/>
            <person name="Tomita M."/>
            <person name="Numata K."/>
            <person name="Arakawa K."/>
        </authorList>
    </citation>
    <scope>NUCLEOTIDE SEQUENCE</scope>
</reference>
<organism evidence="2 3">
    <name type="scientific">Nephila pilipes</name>
    <name type="common">Giant wood spider</name>
    <name type="synonym">Nephila maculata</name>
    <dbReference type="NCBI Taxonomy" id="299642"/>
    <lineage>
        <taxon>Eukaryota</taxon>
        <taxon>Metazoa</taxon>
        <taxon>Ecdysozoa</taxon>
        <taxon>Arthropoda</taxon>
        <taxon>Chelicerata</taxon>
        <taxon>Arachnida</taxon>
        <taxon>Araneae</taxon>
        <taxon>Araneomorphae</taxon>
        <taxon>Entelegynae</taxon>
        <taxon>Araneoidea</taxon>
        <taxon>Nephilidae</taxon>
        <taxon>Nephila</taxon>
    </lineage>
</organism>
<evidence type="ECO:0000313" key="1">
    <source>
        <dbReference type="EMBL" id="GFS46064.1"/>
    </source>
</evidence>
<dbReference type="AlphaFoldDB" id="A0A8X6TRA6"/>
<keyword evidence="3" id="KW-1185">Reference proteome</keyword>
<comment type="caution">
    <text evidence="2">The sequence shown here is derived from an EMBL/GenBank/DDBJ whole genome shotgun (WGS) entry which is preliminary data.</text>
</comment>
<dbReference type="Proteomes" id="UP000887013">
    <property type="component" value="Unassembled WGS sequence"/>
</dbReference>
<dbReference type="EMBL" id="BMAW01014432">
    <property type="protein sequence ID" value="GFT38901.1"/>
    <property type="molecule type" value="Genomic_DNA"/>
</dbReference>
<name>A0A8X6TRA6_NEPPI</name>
<accession>A0A8X6TRA6</accession>